<feature type="transmembrane region" description="Helical" evidence="7">
    <location>
        <begin position="442"/>
        <end position="465"/>
    </location>
</feature>
<dbReference type="GO" id="GO:0005886">
    <property type="term" value="C:plasma membrane"/>
    <property type="evidence" value="ECO:0007669"/>
    <property type="project" value="TreeGrafter"/>
</dbReference>
<evidence type="ECO:0000256" key="6">
    <source>
        <dbReference type="ARBA" id="ARBA00023136"/>
    </source>
</evidence>
<dbReference type="OMA" id="KIMFINS"/>
<evidence type="ECO:0000256" key="4">
    <source>
        <dbReference type="ARBA" id="ARBA00022692"/>
    </source>
</evidence>
<evidence type="ECO:0000256" key="3">
    <source>
        <dbReference type="ARBA" id="ARBA00022448"/>
    </source>
</evidence>
<sequence length="468" mass="52138">MSHIQTKMKAPEVNGVEAQYDAADSNDEESDHLLKNSSSLSNTVVEEIPCDRFQAVYLVFFVLGVCSVLPWNMFITANLYFDYKFHNVSGNGTGRTSLETSFESYFSVAAMVPNLIFQMINLAVQHRISLQIRVMVPLIGMLILFVLTTTLAKVDTDEWQIWFFAVCMCSVILINVCGAVYQGSVFGLAGILPRRYMQAIMSGQGMGGILPSLLSIVSIAATSDPEESGFIYFLCSVVCILITITAFLVLPKIKYAAHYLNKHAEMTKVKKSRELESTESFEKVKHHQKPPFAEIFWKIKVPAVMVLVVFAVTLGLFPGTLSSVKAVNTNNKKWAHEYFSPVACFLVFNTMDFTGRSLAVIEWPKPNHMPVISILVLLRFAFFPLFAFCNLQNDNAPSRVFFSNDAYFIVFNVLFGLTNGYLGSLLMIYGPKFVDVKWSETAGVMMSLFLGTGLAIGSVISVLFLKIV</sequence>
<organism evidence="8 13">
    <name type="scientific">Acanthaster planci</name>
    <name type="common">Crown-of-thorns starfish</name>
    <dbReference type="NCBI Taxonomy" id="133434"/>
    <lineage>
        <taxon>Eukaryota</taxon>
        <taxon>Metazoa</taxon>
        <taxon>Echinodermata</taxon>
        <taxon>Eleutherozoa</taxon>
        <taxon>Asterozoa</taxon>
        <taxon>Asteroidea</taxon>
        <taxon>Valvatacea</taxon>
        <taxon>Valvatida</taxon>
        <taxon>Acanthasteridae</taxon>
        <taxon>Acanthaster</taxon>
    </lineage>
</organism>
<evidence type="ECO:0000313" key="12">
    <source>
        <dbReference type="RefSeq" id="XP_022093009.1"/>
    </source>
</evidence>
<reference evidence="9 10" key="1">
    <citation type="submission" date="2025-04" db="UniProtKB">
        <authorList>
            <consortium name="RefSeq"/>
        </authorList>
    </citation>
    <scope>IDENTIFICATION</scope>
</reference>
<dbReference type="InterPro" id="IPR002259">
    <property type="entry name" value="Eqnu_transpt"/>
</dbReference>
<dbReference type="RefSeq" id="XP_022093010.1">
    <property type="nucleotide sequence ID" value="XM_022237318.1"/>
</dbReference>
<accession>A0A8B7YKR1</accession>
<dbReference type="GeneID" id="110980533"/>
<dbReference type="AlphaFoldDB" id="A0A8B7YKR1"/>
<protein>
    <submittedName>
        <fullName evidence="9 10">Equilibrative nucleoside transporter 1-like isoform X1</fullName>
    </submittedName>
</protein>
<dbReference type="SUPFAM" id="SSF103473">
    <property type="entry name" value="MFS general substrate transporter"/>
    <property type="match status" value="1"/>
</dbReference>
<keyword evidence="6 7" id="KW-0472">Membrane</keyword>
<evidence type="ECO:0000256" key="7">
    <source>
        <dbReference type="SAM" id="Phobius"/>
    </source>
</evidence>
<feature type="transmembrane region" description="Helical" evidence="7">
    <location>
        <begin position="371"/>
        <end position="388"/>
    </location>
</feature>
<feature type="transmembrane region" description="Helical" evidence="7">
    <location>
        <begin position="205"/>
        <end position="223"/>
    </location>
</feature>
<evidence type="ECO:0000256" key="2">
    <source>
        <dbReference type="ARBA" id="ARBA00007965"/>
    </source>
</evidence>
<dbReference type="PRINTS" id="PR01130">
    <property type="entry name" value="DERENTRNSPRT"/>
</dbReference>
<feature type="transmembrane region" description="Helical" evidence="7">
    <location>
        <begin position="229"/>
        <end position="250"/>
    </location>
</feature>
<dbReference type="RefSeq" id="XP_022093009.1">
    <property type="nucleotide sequence ID" value="XM_022237317.1"/>
</dbReference>
<feature type="transmembrane region" description="Helical" evidence="7">
    <location>
        <begin position="55"/>
        <end position="81"/>
    </location>
</feature>
<comment type="similarity">
    <text evidence="2">Belongs to the SLC29A/ENT transporter (TC 2.A.57) family.</text>
</comment>
<dbReference type="PANTHER" id="PTHR10332:SF88">
    <property type="entry name" value="EQUILIBRATIVE NUCLEOSIDE TRANSPORTER 1, ISOFORM A"/>
    <property type="match status" value="1"/>
</dbReference>
<dbReference type="InterPro" id="IPR034764">
    <property type="entry name" value="ENT1/ENT2"/>
</dbReference>
<dbReference type="KEGG" id="aplc:110980533"/>
<evidence type="ECO:0000313" key="9">
    <source>
        <dbReference type="RefSeq" id="XP_022093006.1"/>
    </source>
</evidence>
<dbReference type="NCBIfam" id="TIGR00939">
    <property type="entry name" value="2a57"/>
    <property type="match status" value="1"/>
</dbReference>
<dbReference type="RefSeq" id="XP_022093006.1">
    <property type="nucleotide sequence ID" value="XM_022237314.1"/>
</dbReference>
<keyword evidence="8" id="KW-1185">Reference proteome</keyword>
<dbReference type="RefSeq" id="XP_022093007.1">
    <property type="nucleotide sequence ID" value="XM_022237315.1"/>
</dbReference>
<feature type="transmembrane region" description="Helical" evidence="7">
    <location>
        <begin position="105"/>
        <end position="124"/>
    </location>
</feature>
<dbReference type="Gene3D" id="1.20.1250.20">
    <property type="entry name" value="MFS general substrate transporter like domains"/>
    <property type="match status" value="1"/>
</dbReference>
<name>A0A8B7YKR1_ACAPL</name>
<dbReference type="InterPro" id="IPR036259">
    <property type="entry name" value="MFS_trans_sf"/>
</dbReference>
<dbReference type="PANTHER" id="PTHR10332">
    <property type="entry name" value="EQUILIBRATIVE NUCLEOSIDE TRANSPORTER"/>
    <property type="match status" value="1"/>
</dbReference>
<feature type="transmembrane region" description="Helical" evidence="7">
    <location>
        <begin position="295"/>
        <end position="318"/>
    </location>
</feature>
<keyword evidence="3" id="KW-0813">Transport</keyword>
<feature type="transmembrane region" description="Helical" evidence="7">
    <location>
        <begin position="408"/>
        <end position="430"/>
    </location>
</feature>
<evidence type="ECO:0000313" key="11">
    <source>
        <dbReference type="RefSeq" id="XP_022093008.1"/>
    </source>
</evidence>
<dbReference type="Proteomes" id="UP000694845">
    <property type="component" value="Unplaced"/>
</dbReference>
<comment type="subcellular location">
    <subcellularLocation>
        <location evidence="1">Membrane</location>
        <topology evidence="1">Multi-pass membrane protein</topology>
    </subcellularLocation>
</comment>
<feature type="transmembrane region" description="Helical" evidence="7">
    <location>
        <begin position="136"/>
        <end position="154"/>
    </location>
</feature>
<dbReference type="PIRSF" id="PIRSF016379">
    <property type="entry name" value="ENT"/>
    <property type="match status" value="1"/>
</dbReference>
<dbReference type="OrthoDB" id="1856718at2759"/>
<gene>
    <name evidence="9 10 11 12 13" type="primary">LOC110980533</name>
</gene>
<evidence type="ECO:0000256" key="1">
    <source>
        <dbReference type="ARBA" id="ARBA00004141"/>
    </source>
</evidence>
<keyword evidence="4 7" id="KW-0812">Transmembrane</keyword>
<feature type="transmembrane region" description="Helical" evidence="7">
    <location>
        <begin position="160"/>
        <end position="193"/>
    </location>
</feature>
<dbReference type="Pfam" id="PF01733">
    <property type="entry name" value="Nucleoside_tran"/>
    <property type="match status" value="1"/>
</dbReference>
<dbReference type="RefSeq" id="XP_022093008.1">
    <property type="nucleotide sequence ID" value="XM_022237316.1"/>
</dbReference>
<evidence type="ECO:0000313" key="13">
    <source>
        <dbReference type="RefSeq" id="XP_022093010.1"/>
    </source>
</evidence>
<dbReference type="GO" id="GO:0015213">
    <property type="term" value="F:uridine transmembrane transporter activity"/>
    <property type="evidence" value="ECO:0007669"/>
    <property type="project" value="UniProtKB-ARBA"/>
</dbReference>
<evidence type="ECO:0000313" key="10">
    <source>
        <dbReference type="RefSeq" id="XP_022093007.1"/>
    </source>
</evidence>
<keyword evidence="5 7" id="KW-1133">Transmembrane helix</keyword>
<evidence type="ECO:0000256" key="5">
    <source>
        <dbReference type="ARBA" id="ARBA00022989"/>
    </source>
</evidence>
<evidence type="ECO:0000313" key="8">
    <source>
        <dbReference type="Proteomes" id="UP000694845"/>
    </source>
</evidence>
<proteinExistence type="inferred from homology"/>